<name>A0A976ICR6_BRELC</name>
<sequence>MERLLVQHTYFPAETLRRFFAPVSTKSQDNIFVVLGGKAQLGSNRSQELGDEMVDAWGQILTHSFAHTEETAAFLNRAAPPAQVDDFSVTSSISTEDVSTALKRLKRGKAAGPDELNNTFFRDYAAELATFLAALYTRWLECSVLLASFGGKQYLKKTAASALPLDHRPIAPKVAKVIVRHKTSGRTCKTTRDHTAFGTRIHQEVL</sequence>
<dbReference type="OrthoDB" id="167150at2759"/>
<evidence type="ECO:0000313" key="2">
    <source>
        <dbReference type="Proteomes" id="UP000294530"/>
    </source>
</evidence>
<keyword evidence="2" id="KW-1185">Reference proteome</keyword>
<evidence type="ECO:0000313" key="1">
    <source>
        <dbReference type="EMBL" id="TDH66914.1"/>
    </source>
</evidence>
<accession>A0A976ICR6</accession>
<dbReference type="EMBL" id="SHOA02000006">
    <property type="protein sequence ID" value="TDH66914.1"/>
    <property type="molecule type" value="Genomic_DNA"/>
</dbReference>
<dbReference type="KEGG" id="blac:94344194"/>
<dbReference type="RefSeq" id="XP_067816413.1">
    <property type="nucleotide sequence ID" value="XM_067958523.1"/>
</dbReference>
<comment type="caution">
    <text evidence="1">The sequence shown here is derived from an EMBL/GenBank/DDBJ whole genome shotgun (WGS) entry which is preliminary data.</text>
</comment>
<protein>
    <submittedName>
        <fullName evidence="1">Uncharacterized protein</fullName>
    </submittedName>
</protein>
<proteinExistence type="predicted"/>
<organism evidence="1 2">
    <name type="scientific">Bremia lactucae</name>
    <name type="common">Lettuce downy mildew</name>
    <dbReference type="NCBI Taxonomy" id="4779"/>
    <lineage>
        <taxon>Eukaryota</taxon>
        <taxon>Sar</taxon>
        <taxon>Stramenopiles</taxon>
        <taxon>Oomycota</taxon>
        <taxon>Peronosporomycetes</taxon>
        <taxon>Peronosporales</taxon>
        <taxon>Peronosporaceae</taxon>
        <taxon>Bremia</taxon>
    </lineage>
</organism>
<reference evidence="1 2" key="1">
    <citation type="journal article" date="2021" name="Genome Biol.">
        <title>AFLAP: assembly-free linkage analysis pipeline using k-mers from genome sequencing data.</title>
        <authorList>
            <person name="Fletcher K."/>
            <person name="Zhang L."/>
            <person name="Gil J."/>
            <person name="Han R."/>
            <person name="Cavanaugh K."/>
            <person name="Michelmore R."/>
        </authorList>
    </citation>
    <scope>NUCLEOTIDE SEQUENCE [LARGE SCALE GENOMIC DNA]</scope>
    <source>
        <strain evidence="1 2">SF5</strain>
    </source>
</reference>
<dbReference type="GeneID" id="94344194"/>
<gene>
    <name evidence="1" type="ORF">CCR75_000415</name>
</gene>
<dbReference type="Proteomes" id="UP000294530">
    <property type="component" value="Unassembled WGS sequence"/>
</dbReference>
<dbReference type="AlphaFoldDB" id="A0A976ICR6"/>